<evidence type="ECO:0000313" key="1">
    <source>
        <dbReference type="EMBL" id="PXW95784.1"/>
    </source>
</evidence>
<dbReference type="Proteomes" id="UP000247811">
    <property type="component" value="Unassembled WGS sequence"/>
</dbReference>
<evidence type="ECO:0000313" key="2">
    <source>
        <dbReference type="Proteomes" id="UP000247811"/>
    </source>
</evidence>
<dbReference type="OrthoDB" id="9157029at2"/>
<comment type="caution">
    <text evidence="1">The sequence shown here is derived from an EMBL/GenBank/DDBJ whole genome shotgun (WGS) entry which is preliminary data.</text>
</comment>
<proteinExistence type="predicted"/>
<dbReference type="EMBL" id="QJJS01000008">
    <property type="protein sequence ID" value="PXW95784.1"/>
    <property type="molecule type" value="Genomic_DNA"/>
</dbReference>
<gene>
    <name evidence="1" type="ORF">C7444_10843</name>
</gene>
<protein>
    <submittedName>
        <fullName evidence="1">Uncharacterized protein</fullName>
    </submittedName>
</protein>
<dbReference type="RefSeq" id="WP_110400742.1">
    <property type="nucleotide sequence ID" value="NZ_QJJS01000008.1"/>
</dbReference>
<name>A0A318GZS1_9BURK</name>
<sequence length="74" mass="8567">MAFPDDTAPMRLATEDDPLPLVDLKWLMCAYGDWLDVPRVRREPAYARACLELALAMPLELIRRTAERVLKPWL</sequence>
<accession>A0A318GZS1</accession>
<dbReference type="AlphaFoldDB" id="A0A318GZS1"/>
<reference evidence="1 2" key="1">
    <citation type="submission" date="2018-05" db="EMBL/GenBank/DDBJ databases">
        <title>Genomic Encyclopedia of Type Strains, Phase IV (KMG-IV): sequencing the most valuable type-strain genomes for metagenomic binning, comparative biology and taxonomic classification.</title>
        <authorList>
            <person name="Goeker M."/>
        </authorList>
    </citation>
    <scope>NUCLEOTIDE SEQUENCE [LARGE SCALE GENOMIC DNA]</scope>
    <source>
        <strain evidence="1 2">DSM 566</strain>
    </source>
</reference>
<organism evidence="1 2">
    <name type="scientific">Sphaerotilus hippei</name>
    <dbReference type="NCBI Taxonomy" id="744406"/>
    <lineage>
        <taxon>Bacteria</taxon>
        <taxon>Pseudomonadati</taxon>
        <taxon>Pseudomonadota</taxon>
        <taxon>Betaproteobacteria</taxon>
        <taxon>Burkholderiales</taxon>
        <taxon>Sphaerotilaceae</taxon>
        <taxon>Sphaerotilus</taxon>
    </lineage>
</organism>
<keyword evidence="2" id="KW-1185">Reference proteome</keyword>